<feature type="chain" id="PRO_5004842226" evidence="1">
    <location>
        <begin position="23"/>
        <end position="78"/>
    </location>
</feature>
<feature type="signal peptide" evidence="1">
    <location>
        <begin position="1"/>
        <end position="22"/>
    </location>
</feature>
<dbReference type="STRING" id="1379903.ATO8_03011"/>
<reference evidence="2 3" key="1">
    <citation type="journal article" date="2014" name="Antonie Van Leeuwenhoek">
        <title>Roseivivax atlanticus sp. nov., isolated from surface seawater of the Atlantic Ocean.</title>
        <authorList>
            <person name="Li G."/>
            <person name="Lai Q."/>
            <person name="Liu X."/>
            <person name="Sun F."/>
            <person name="Shao Z."/>
        </authorList>
    </citation>
    <scope>NUCLEOTIDE SEQUENCE [LARGE SCALE GENOMIC DNA]</scope>
    <source>
        <strain evidence="2 3">22II-s10s</strain>
    </source>
</reference>
<evidence type="ECO:0000313" key="3">
    <source>
        <dbReference type="Proteomes" id="UP000019063"/>
    </source>
</evidence>
<evidence type="ECO:0000313" key="2">
    <source>
        <dbReference type="EMBL" id="ETW13826.1"/>
    </source>
</evidence>
<comment type="caution">
    <text evidence="2">The sequence shown here is derived from an EMBL/GenBank/DDBJ whole genome shotgun (WGS) entry which is preliminary data.</text>
</comment>
<accession>W4HNX1</accession>
<keyword evidence="1" id="KW-0732">Signal</keyword>
<evidence type="ECO:0000256" key="1">
    <source>
        <dbReference type="SAM" id="SignalP"/>
    </source>
</evidence>
<organism evidence="2 3">
    <name type="scientific">Roseivivax marinus</name>
    <dbReference type="NCBI Taxonomy" id="1379903"/>
    <lineage>
        <taxon>Bacteria</taxon>
        <taxon>Pseudomonadati</taxon>
        <taxon>Pseudomonadota</taxon>
        <taxon>Alphaproteobacteria</taxon>
        <taxon>Rhodobacterales</taxon>
        <taxon>Roseobacteraceae</taxon>
        <taxon>Roseivivax</taxon>
    </lineage>
</organism>
<gene>
    <name evidence="2" type="ORF">ATO8_03011</name>
</gene>
<dbReference type="RefSeq" id="WP_043841993.1">
    <property type="nucleotide sequence ID" value="NZ_AQQW01000002.1"/>
</dbReference>
<sequence>MKALIAAAALAATAVAAVPAAAQISDEAAQIKIEKFAPEVDVTRLTDAQIQSLLNVIHSGGGRGDREATAQSLVRAYQ</sequence>
<dbReference type="Proteomes" id="UP000019063">
    <property type="component" value="Unassembled WGS sequence"/>
</dbReference>
<name>W4HNX1_9RHOB</name>
<dbReference type="AlphaFoldDB" id="W4HNX1"/>
<protein>
    <submittedName>
        <fullName evidence="2">Uncharacterized protein</fullName>
    </submittedName>
</protein>
<proteinExistence type="predicted"/>
<keyword evidence="3" id="KW-1185">Reference proteome</keyword>
<dbReference type="EMBL" id="AQQW01000002">
    <property type="protein sequence ID" value="ETW13826.1"/>
    <property type="molecule type" value="Genomic_DNA"/>
</dbReference>
<dbReference type="eggNOG" id="ENOG5031BJI">
    <property type="taxonomic scope" value="Bacteria"/>
</dbReference>